<protein>
    <submittedName>
        <fullName evidence="2">Carboxymethylenebutenolidase</fullName>
    </submittedName>
</protein>
<dbReference type="Proteomes" id="UP000266206">
    <property type="component" value="Unassembled WGS sequence"/>
</dbReference>
<gene>
    <name evidence="2" type="ORF">CJP73_11485</name>
</gene>
<dbReference type="InterPro" id="IPR002925">
    <property type="entry name" value="Dienelactn_hydro"/>
</dbReference>
<accession>A0A3A1YSP2</accession>
<proteinExistence type="predicted"/>
<dbReference type="AlphaFoldDB" id="A0A3A1YSP2"/>
<dbReference type="OrthoDB" id="9787933at2"/>
<dbReference type="PANTHER" id="PTHR46623:SF6">
    <property type="entry name" value="ALPHA_BETA-HYDROLASES SUPERFAMILY PROTEIN"/>
    <property type="match status" value="1"/>
</dbReference>
<reference evidence="2 3" key="1">
    <citation type="submission" date="2017-08" db="EMBL/GenBank/DDBJ databases">
        <title>Pusillimonas indicus sp. nov., a member of the family Alcaligenaceae isolated from surface seawater.</title>
        <authorList>
            <person name="Li J."/>
        </authorList>
    </citation>
    <scope>NUCLEOTIDE SEQUENCE [LARGE SCALE GENOMIC DNA]</scope>
    <source>
        <strain evidence="2 3">L52-1-41</strain>
    </source>
</reference>
<dbReference type="InterPro" id="IPR029058">
    <property type="entry name" value="AB_hydrolase_fold"/>
</dbReference>
<dbReference type="Gene3D" id="3.40.50.1820">
    <property type="entry name" value="alpha/beta hydrolase"/>
    <property type="match status" value="1"/>
</dbReference>
<evidence type="ECO:0000313" key="3">
    <source>
        <dbReference type="Proteomes" id="UP000266206"/>
    </source>
</evidence>
<dbReference type="EMBL" id="NQYH01000010">
    <property type="protein sequence ID" value="RIY40238.1"/>
    <property type="molecule type" value="Genomic_DNA"/>
</dbReference>
<dbReference type="PANTHER" id="PTHR46623">
    <property type="entry name" value="CARBOXYMETHYLENEBUTENOLIDASE-RELATED"/>
    <property type="match status" value="1"/>
</dbReference>
<dbReference type="Pfam" id="PF01738">
    <property type="entry name" value="DLH"/>
    <property type="match status" value="1"/>
</dbReference>
<sequence>MSFSPITGAAPTVIHTSADGLDHGAFKMPTFDGEISAYYAAPAGQKNAPVLLVVQEVFGLHEHIQDVCRRFAKEGYFAVAVELYERQGDASKYTDVPTLIQEIVSKVSDEQVLADLDASVAWAKQQGADTSRLGITGFCWGGRITWMYAEHNASCKAGVAWYGKLAVGHGPLQKRNPVDVANTLKAPVLGLYGGQDAGIPLDDVHRMQDALANGNDMAKASEVIVYPESNHAFYADYRPSYNEADAKDAWSRALNWFKRYLA</sequence>
<organism evidence="2 3">
    <name type="scientific">Neopusillimonas maritima</name>
    <dbReference type="NCBI Taxonomy" id="2026239"/>
    <lineage>
        <taxon>Bacteria</taxon>
        <taxon>Pseudomonadati</taxon>
        <taxon>Pseudomonadota</taxon>
        <taxon>Betaproteobacteria</taxon>
        <taxon>Burkholderiales</taxon>
        <taxon>Alcaligenaceae</taxon>
        <taxon>Neopusillimonas</taxon>
    </lineage>
</organism>
<dbReference type="GO" id="GO:0016787">
    <property type="term" value="F:hydrolase activity"/>
    <property type="evidence" value="ECO:0007669"/>
    <property type="project" value="InterPro"/>
</dbReference>
<evidence type="ECO:0000313" key="2">
    <source>
        <dbReference type="EMBL" id="RIY40238.1"/>
    </source>
</evidence>
<dbReference type="RefSeq" id="WP_119516555.1">
    <property type="nucleotide sequence ID" value="NZ_NQYH01000010.1"/>
</dbReference>
<evidence type="ECO:0000259" key="1">
    <source>
        <dbReference type="Pfam" id="PF01738"/>
    </source>
</evidence>
<name>A0A3A1YSP2_9BURK</name>
<dbReference type="SUPFAM" id="SSF53474">
    <property type="entry name" value="alpha/beta-Hydrolases"/>
    <property type="match status" value="1"/>
</dbReference>
<comment type="caution">
    <text evidence="2">The sequence shown here is derived from an EMBL/GenBank/DDBJ whole genome shotgun (WGS) entry which is preliminary data.</text>
</comment>
<dbReference type="InterPro" id="IPR051049">
    <property type="entry name" value="Dienelactone_hydrolase-like"/>
</dbReference>
<feature type="domain" description="Dienelactone hydrolase" evidence="1">
    <location>
        <begin position="35"/>
        <end position="261"/>
    </location>
</feature>